<organism evidence="1 2">
    <name type="scientific">Phytophthora aleatoria</name>
    <dbReference type="NCBI Taxonomy" id="2496075"/>
    <lineage>
        <taxon>Eukaryota</taxon>
        <taxon>Sar</taxon>
        <taxon>Stramenopiles</taxon>
        <taxon>Oomycota</taxon>
        <taxon>Peronosporomycetes</taxon>
        <taxon>Peronosporales</taxon>
        <taxon>Peronosporaceae</taxon>
        <taxon>Phytophthora</taxon>
    </lineage>
</organism>
<proteinExistence type="predicted"/>
<sequence length="57" mass="6375">MPPQRDPTPVACRLELPPRGRTAPRQCRCHGERSVPRIRSLNATTLYARHASAIISL</sequence>
<protein>
    <submittedName>
        <fullName evidence="1">Uncharacterized protein</fullName>
    </submittedName>
</protein>
<accession>A0A8J5IXJ5</accession>
<name>A0A8J5IXJ5_9STRA</name>
<keyword evidence="2" id="KW-1185">Reference proteome</keyword>
<comment type="caution">
    <text evidence="1">The sequence shown here is derived from an EMBL/GenBank/DDBJ whole genome shotgun (WGS) entry which is preliminary data.</text>
</comment>
<dbReference type="Proteomes" id="UP000709295">
    <property type="component" value="Unassembled WGS sequence"/>
</dbReference>
<dbReference type="EMBL" id="JAENGY010001115">
    <property type="protein sequence ID" value="KAG6952405.1"/>
    <property type="molecule type" value="Genomic_DNA"/>
</dbReference>
<evidence type="ECO:0000313" key="1">
    <source>
        <dbReference type="EMBL" id="KAG6952405.1"/>
    </source>
</evidence>
<reference evidence="1" key="1">
    <citation type="submission" date="2021-01" db="EMBL/GenBank/DDBJ databases">
        <title>Phytophthora aleatoria, a newly-described species from Pinus radiata is distinct from Phytophthora cactorum isolates based on comparative genomics.</title>
        <authorList>
            <person name="Mcdougal R."/>
            <person name="Panda P."/>
            <person name="Williams N."/>
            <person name="Studholme D.J."/>
        </authorList>
    </citation>
    <scope>NUCLEOTIDE SEQUENCE</scope>
    <source>
        <strain evidence="1">NZFS 4037</strain>
    </source>
</reference>
<dbReference type="AlphaFoldDB" id="A0A8J5IXJ5"/>
<gene>
    <name evidence="1" type="ORF">JG688_00013303</name>
</gene>
<evidence type="ECO:0000313" key="2">
    <source>
        <dbReference type="Proteomes" id="UP000709295"/>
    </source>
</evidence>